<evidence type="ECO:0000256" key="1">
    <source>
        <dbReference type="SAM" id="Phobius"/>
    </source>
</evidence>
<organism evidence="2 3">
    <name type="scientific">Brachionus calyciflorus</name>
    <dbReference type="NCBI Taxonomy" id="104777"/>
    <lineage>
        <taxon>Eukaryota</taxon>
        <taxon>Metazoa</taxon>
        <taxon>Spiralia</taxon>
        <taxon>Gnathifera</taxon>
        <taxon>Rotifera</taxon>
        <taxon>Eurotatoria</taxon>
        <taxon>Monogononta</taxon>
        <taxon>Pseudotrocha</taxon>
        <taxon>Ploima</taxon>
        <taxon>Brachionidae</taxon>
        <taxon>Brachionus</taxon>
    </lineage>
</organism>
<keyword evidence="3" id="KW-1185">Reference proteome</keyword>
<feature type="transmembrane region" description="Helical" evidence="1">
    <location>
        <begin position="50"/>
        <end position="68"/>
    </location>
</feature>
<evidence type="ECO:0000313" key="3">
    <source>
        <dbReference type="Proteomes" id="UP000663879"/>
    </source>
</evidence>
<keyword evidence="1" id="KW-0472">Membrane</keyword>
<comment type="caution">
    <text evidence="2">The sequence shown here is derived from an EMBL/GenBank/DDBJ whole genome shotgun (WGS) entry which is preliminary data.</text>
</comment>
<keyword evidence="1" id="KW-0812">Transmembrane</keyword>
<protein>
    <submittedName>
        <fullName evidence="2">Uncharacterized protein</fullName>
    </submittedName>
</protein>
<name>A0A813UHH1_9BILA</name>
<dbReference type="EMBL" id="CAJNOC010001007">
    <property type="protein sequence ID" value="CAF0826007.1"/>
    <property type="molecule type" value="Genomic_DNA"/>
</dbReference>
<accession>A0A813UHH1</accession>
<reference evidence="2" key="1">
    <citation type="submission" date="2021-02" db="EMBL/GenBank/DDBJ databases">
        <authorList>
            <person name="Nowell W R."/>
        </authorList>
    </citation>
    <scope>NUCLEOTIDE SEQUENCE</scope>
    <source>
        <strain evidence="2">Ploen Becks lab</strain>
    </source>
</reference>
<feature type="transmembrane region" description="Helical" evidence="1">
    <location>
        <begin position="74"/>
        <end position="94"/>
    </location>
</feature>
<evidence type="ECO:0000313" key="2">
    <source>
        <dbReference type="EMBL" id="CAF0826007.1"/>
    </source>
</evidence>
<sequence>MKTLSIEDAELRNTVKTGIYSISLRTVFTSSLLGYGTFLFSRRHNLDKTIFPYLPFLTGSIAGIYLAKDCGQEWLLIFQPLFGGCVASLSFIACEKIASKYGNDD</sequence>
<feature type="transmembrane region" description="Helical" evidence="1">
    <location>
        <begin position="20"/>
        <end position="38"/>
    </location>
</feature>
<dbReference type="AlphaFoldDB" id="A0A813UHH1"/>
<gene>
    <name evidence="2" type="ORF">OXX778_LOCUS7720</name>
</gene>
<proteinExistence type="predicted"/>
<dbReference type="Proteomes" id="UP000663879">
    <property type="component" value="Unassembled WGS sequence"/>
</dbReference>
<keyword evidence="1" id="KW-1133">Transmembrane helix</keyword>